<dbReference type="OrthoDB" id="9810570at2"/>
<dbReference type="InterPro" id="IPR041497">
    <property type="entry name" value="Thump-like"/>
</dbReference>
<dbReference type="AlphaFoldDB" id="A0A2U1T9D0"/>
<evidence type="ECO:0000313" key="2">
    <source>
        <dbReference type="EMBL" id="PWC02592.1"/>
    </source>
</evidence>
<dbReference type="Pfam" id="PF18096">
    <property type="entry name" value="Thump_like"/>
    <property type="match status" value="1"/>
</dbReference>
<keyword evidence="2" id="KW-0808">Transferase</keyword>
<dbReference type="RefSeq" id="WP_108431703.1">
    <property type="nucleotide sequence ID" value="NZ_CP026947.1"/>
</dbReference>
<feature type="domain" description="THUMP-like" evidence="1">
    <location>
        <begin position="292"/>
        <end position="358"/>
    </location>
</feature>
<dbReference type="KEGG" id="cyz:C3B44_06740"/>
<keyword evidence="3" id="KW-1185">Reference proteome</keyword>
<dbReference type="InterPro" id="IPR029063">
    <property type="entry name" value="SAM-dependent_MTases_sf"/>
</dbReference>
<sequence>MAFSSKELDFLAHTDIDIELGLTKKSALADAQKARAAYGDYGRAVIELLQARASGKLPDGWFADHDAAQQATAAPVARERARRLAGRFVHDVTCSIGTEARFIDGEWLGSDLDPIRLRMAALNLPGRWLVRADALHPVSRDSVMVADPARRAGGRRIRETIPPLDELVTAWRGHPMAIKCAPGIDYSQWDGLVSVSSVAGGVKETCLYTADLAEGDERREAVIHQAGFSDRLTDLLDDDVSAGSPGRYIVDPDGAIVRAGLVRHFAYREGLHMLDEHIAYLTGDRIPQGYSGFEILEAVPLKKLRSALKAQRAGSVEILVRGVDIDPDRLRKKLKLTGDQPRAVVIARIGDSATAFVCLPREHAARAGL</sequence>
<dbReference type="Gene3D" id="3.40.50.150">
    <property type="entry name" value="Vaccinia Virus protein VP39"/>
    <property type="match status" value="1"/>
</dbReference>
<dbReference type="EMBL" id="QEEZ01000002">
    <property type="protein sequence ID" value="PWC02592.1"/>
    <property type="molecule type" value="Genomic_DNA"/>
</dbReference>
<dbReference type="GO" id="GO:0008168">
    <property type="term" value="F:methyltransferase activity"/>
    <property type="evidence" value="ECO:0007669"/>
    <property type="project" value="UniProtKB-KW"/>
</dbReference>
<dbReference type="GO" id="GO:0032259">
    <property type="term" value="P:methylation"/>
    <property type="evidence" value="ECO:0007669"/>
    <property type="project" value="UniProtKB-KW"/>
</dbReference>
<gene>
    <name evidence="2" type="ORF">DF222_01210</name>
</gene>
<accession>A0A2U1T9D0</accession>
<organism evidence="2 3">
    <name type="scientific">Corynebacterium yudongzhengii</name>
    <dbReference type="NCBI Taxonomy" id="2080740"/>
    <lineage>
        <taxon>Bacteria</taxon>
        <taxon>Bacillati</taxon>
        <taxon>Actinomycetota</taxon>
        <taxon>Actinomycetes</taxon>
        <taxon>Mycobacteriales</taxon>
        <taxon>Corynebacteriaceae</taxon>
        <taxon>Corynebacterium</taxon>
    </lineage>
</organism>
<evidence type="ECO:0000313" key="3">
    <source>
        <dbReference type="Proteomes" id="UP000244989"/>
    </source>
</evidence>
<proteinExistence type="predicted"/>
<reference evidence="3" key="1">
    <citation type="submission" date="2018-04" db="EMBL/GenBank/DDBJ databases">
        <authorList>
            <person name="Liu S."/>
            <person name="Wang Z."/>
            <person name="Li J."/>
        </authorList>
    </citation>
    <scope>NUCLEOTIDE SEQUENCE [LARGE SCALE GENOMIC DNA]</scope>
    <source>
        <strain evidence="3">2189</strain>
    </source>
</reference>
<comment type="caution">
    <text evidence="2">The sequence shown here is derived from an EMBL/GenBank/DDBJ whole genome shotgun (WGS) entry which is preliminary data.</text>
</comment>
<evidence type="ECO:0000259" key="1">
    <source>
        <dbReference type="Pfam" id="PF18096"/>
    </source>
</evidence>
<name>A0A2U1T9D0_9CORY</name>
<dbReference type="Proteomes" id="UP000244989">
    <property type="component" value="Unassembled WGS sequence"/>
</dbReference>
<protein>
    <submittedName>
        <fullName evidence="2">SAM-dependent methyltransferase</fullName>
    </submittedName>
</protein>
<keyword evidence="2" id="KW-0489">Methyltransferase</keyword>